<protein>
    <submittedName>
        <fullName evidence="2">Uncharacterized protein</fullName>
    </submittedName>
</protein>
<proteinExistence type="predicted"/>
<feature type="compositionally biased region" description="Polar residues" evidence="1">
    <location>
        <begin position="72"/>
        <end position="88"/>
    </location>
</feature>
<evidence type="ECO:0000313" key="2">
    <source>
        <dbReference type="EMBL" id="NNU74503.1"/>
    </source>
</evidence>
<name>A0A7Y3WR24_9CLOT</name>
<dbReference type="EMBL" id="JABEYB010000001">
    <property type="protein sequence ID" value="NNU74503.1"/>
    <property type="molecule type" value="Genomic_DNA"/>
</dbReference>
<gene>
    <name evidence="2" type="ORF">HLQ16_00905</name>
</gene>
<dbReference type="RefSeq" id="WP_171295354.1">
    <property type="nucleotide sequence ID" value="NZ_CP087098.1"/>
</dbReference>
<sequence>MKIKKNLSILVLALIITLSGIMGTFVYAYKYTTSHATSSSFHQGGNGKMPQGNWGKKGGTRPQGDFKYKSGTKPNRNPASGDSQKSVN</sequence>
<evidence type="ECO:0000313" key="3">
    <source>
        <dbReference type="Proteomes" id="UP000531659"/>
    </source>
</evidence>
<dbReference type="Proteomes" id="UP000531659">
    <property type="component" value="Unassembled WGS sequence"/>
</dbReference>
<feature type="region of interest" description="Disordered" evidence="1">
    <location>
        <begin position="37"/>
        <end position="88"/>
    </location>
</feature>
<organism evidence="2 3">
    <name type="scientific">Clostridium estertheticum</name>
    <dbReference type="NCBI Taxonomy" id="238834"/>
    <lineage>
        <taxon>Bacteria</taxon>
        <taxon>Bacillati</taxon>
        <taxon>Bacillota</taxon>
        <taxon>Clostridia</taxon>
        <taxon>Eubacteriales</taxon>
        <taxon>Clostridiaceae</taxon>
        <taxon>Clostridium</taxon>
    </lineage>
</organism>
<accession>A0A7Y3WR24</accession>
<comment type="caution">
    <text evidence="2">The sequence shown here is derived from an EMBL/GenBank/DDBJ whole genome shotgun (WGS) entry which is preliminary data.</text>
</comment>
<dbReference type="AlphaFoldDB" id="A0A7Y3WR24"/>
<evidence type="ECO:0000256" key="1">
    <source>
        <dbReference type="SAM" id="MobiDB-lite"/>
    </source>
</evidence>
<reference evidence="2 3" key="1">
    <citation type="submission" date="2020-05" db="EMBL/GenBank/DDBJ databases">
        <title>Complete genome of Clostridium estertheticum subspecies estertheticum, isolated from Vacuum packed lamb meat from New Zealand imported to Switzerland.</title>
        <authorList>
            <person name="Wambui J."/>
            <person name="Stevens M.J.A."/>
            <person name="Stephan R."/>
        </authorList>
    </citation>
    <scope>NUCLEOTIDE SEQUENCE [LARGE SCALE GENOMIC DNA]</scope>
    <source>
        <strain evidence="2 3">CEST001</strain>
    </source>
</reference>